<evidence type="ECO:0000256" key="1">
    <source>
        <dbReference type="ARBA" id="ARBA00022450"/>
    </source>
</evidence>
<dbReference type="CDD" id="cd17653">
    <property type="entry name" value="A_NRPS_GliP_like"/>
    <property type="match status" value="1"/>
</dbReference>
<evidence type="ECO:0000256" key="4">
    <source>
        <dbReference type="ARBA" id="ARBA00029454"/>
    </source>
</evidence>
<dbReference type="GeneID" id="63812993"/>
<dbReference type="InterPro" id="IPR036736">
    <property type="entry name" value="ACP-like_sf"/>
</dbReference>
<name>A0A2T5LM96_9EURO</name>
<dbReference type="Gene3D" id="1.10.1200.10">
    <property type="entry name" value="ACP-like"/>
    <property type="match status" value="2"/>
</dbReference>
<dbReference type="EMBL" id="MSFN02000010">
    <property type="protein sequence ID" value="PTU17399.1"/>
    <property type="molecule type" value="Genomic_DNA"/>
</dbReference>
<evidence type="ECO:0000313" key="7">
    <source>
        <dbReference type="Proteomes" id="UP000244073"/>
    </source>
</evidence>
<dbReference type="PROSITE" id="PS50075">
    <property type="entry name" value="CARRIER"/>
    <property type="match status" value="1"/>
</dbReference>
<evidence type="ECO:0000259" key="5">
    <source>
        <dbReference type="PROSITE" id="PS50075"/>
    </source>
</evidence>
<dbReference type="SUPFAM" id="SSF56801">
    <property type="entry name" value="Acetyl-CoA synthetase-like"/>
    <property type="match status" value="2"/>
</dbReference>
<dbReference type="InterPro" id="IPR020845">
    <property type="entry name" value="AMP-binding_CS"/>
</dbReference>
<dbReference type="Pfam" id="PF00668">
    <property type="entry name" value="Condensation"/>
    <property type="match status" value="2"/>
</dbReference>
<dbReference type="GO" id="GO:0044550">
    <property type="term" value="P:secondary metabolite biosynthetic process"/>
    <property type="evidence" value="ECO:0007669"/>
    <property type="project" value="TreeGrafter"/>
</dbReference>
<dbReference type="Pfam" id="PF00501">
    <property type="entry name" value="AMP-binding"/>
    <property type="match status" value="2"/>
</dbReference>
<comment type="similarity">
    <text evidence="4">Belongs to the NRP synthetase family.</text>
</comment>
<dbReference type="Pfam" id="PF13193">
    <property type="entry name" value="AMP-binding_C"/>
    <property type="match status" value="1"/>
</dbReference>
<protein>
    <recommendedName>
        <fullName evidence="5">Carrier domain-containing protein</fullName>
    </recommendedName>
</protein>
<dbReference type="Gene3D" id="3.30.559.30">
    <property type="entry name" value="Nonribosomal peptide synthetase, condensation domain"/>
    <property type="match status" value="2"/>
</dbReference>
<dbReference type="InterPro" id="IPR045851">
    <property type="entry name" value="AMP-bd_C_sf"/>
</dbReference>
<dbReference type="PANTHER" id="PTHR45527:SF11">
    <property type="entry name" value="NONRIBOSOMAL PEPTIDE SYNTHETASE 5"/>
    <property type="match status" value="1"/>
</dbReference>
<dbReference type="PROSITE" id="PS00455">
    <property type="entry name" value="AMP_BINDING"/>
    <property type="match status" value="2"/>
</dbReference>
<reference evidence="6 7" key="1">
    <citation type="journal article" date="2018" name="Proc. Natl. Acad. Sci. U.S.A.">
        <title>Linking secondary metabolites to gene clusters through genome sequencing of six diverse Aspergillus species.</title>
        <authorList>
            <person name="Kaerboelling I."/>
            <person name="Vesth T.C."/>
            <person name="Frisvad J.C."/>
            <person name="Nybo J.L."/>
            <person name="Theobald S."/>
            <person name="Kuo A."/>
            <person name="Bowyer P."/>
            <person name="Matsuda Y."/>
            <person name="Mondo S."/>
            <person name="Lyhne E.K."/>
            <person name="Kogle M.E."/>
            <person name="Clum A."/>
            <person name="Lipzen A."/>
            <person name="Salamov A."/>
            <person name="Ngan C.Y."/>
            <person name="Daum C."/>
            <person name="Chiniquy J."/>
            <person name="Barry K."/>
            <person name="LaButti K."/>
            <person name="Haridas S."/>
            <person name="Simmons B.A."/>
            <person name="Magnuson J.K."/>
            <person name="Mortensen U.H."/>
            <person name="Larsen T.O."/>
            <person name="Grigoriev I.V."/>
            <person name="Baker S.E."/>
            <person name="Andersen M.R."/>
        </authorList>
    </citation>
    <scope>NUCLEOTIDE SEQUENCE [LARGE SCALE GENOMIC DNA]</scope>
    <source>
        <strain evidence="6 7">IBT 24754</strain>
    </source>
</reference>
<dbReference type="GO" id="GO:0031177">
    <property type="term" value="F:phosphopantetheine binding"/>
    <property type="evidence" value="ECO:0007669"/>
    <property type="project" value="TreeGrafter"/>
</dbReference>
<dbReference type="PANTHER" id="PTHR45527">
    <property type="entry name" value="NONRIBOSOMAL PEPTIDE SYNTHETASE"/>
    <property type="match status" value="1"/>
</dbReference>
<dbReference type="Gene3D" id="3.30.559.10">
    <property type="entry name" value="Chloramphenicol acetyltransferase-like domain"/>
    <property type="match status" value="2"/>
</dbReference>
<dbReference type="GO" id="GO:0005737">
    <property type="term" value="C:cytoplasm"/>
    <property type="evidence" value="ECO:0007669"/>
    <property type="project" value="TreeGrafter"/>
</dbReference>
<dbReference type="InterPro" id="IPR001242">
    <property type="entry name" value="Condensation_dom"/>
</dbReference>
<dbReference type="VEuPathDB" id="FungiDB:P175DRAFT_0496127"/>
<gene>
    <name evidence="6" type="ORF">P175DRAFT_0496127</name>
</gene>
<organism evidence="6 7">
    <name type="scientific">Aspergillus ochraceoroseus IBT 24754</name>
    <dbReference type="NCBI Taxonomy" id="1392256"/>
    <lineage>
        <taxon>Eukaryota</taxon>
        <taxon>Fungi</taxon>
        <taxon>Dikarya</taxon>
        <taxon>Ascomycota</taxon>
        <taxon>Pezizomycotina</taxon>
        <taxon>Eurotiomycetes</taxon>
        <taxon>Eurotiomycetidae</taxon>
        <taxon>Eurotiales</taxon>
        <taxon>Aspergillaceae</taxon>
        <taxon>Aspergillus</taxon>
        <taxon>Aspergillus subgen. Nidulantes</taxon>
    </lineage>
</organism>
<dbReference type="NCBIfam" id="TIGR01733">
    <property type="entry name" value="AA-adenyl-dom"/>
    <property type="match status" value="1"/>
</dbReference>
<accession>A0A2T5LM96</accession>
<keyword evidence="1" id="KW-0596">Phosphopantetheine</keyword>
<proteinExistence type="inferred from homology"/>
<feature type="domain" description="Carrier" evidence="5">
    <location>
        <begin position="1546"/>
        <end position="1624"/>
    </location>
</feature>
<dbReference type="InterPro" id="IPR000873">
    <property type="entry name" value="AMP-dep_synth/lig_dom"/>
</dbReference>
<dbReference type="SUPFAM" id="SSF52777">
    <property type="entry name" value="CoA-dependent acyltransferases"/>
    <property type="match status" value="4"/>
</dbReference>
<dbReference type="Pfam" id="PF00550">
    <property type="entry name" value="PP-binding"/>
    <property type="match status" value="2"/>
</dbReference>
<keyword evidence="3" id="KW-0436">Ligase</keyword>
<dbReference type="Gene3D" id="3.40.50.12780">
    <property type="entry name" value="N-terminal domain of ligase-like"/>
    <property type="match status" value="2"/>
</dbReference>
<comment type="caution">
    <text evidence="6">The sequence shown here is derived from an EMBL/GenBank/DDBJ whole genome shotgun (WGS) entry which is preliminary data.</text>
</comment>
<dbReference type="CDD" id="cd19545">
    <property type="entry name" value="FUM14_C_NRPS-like"/>
    <property type="match status" value="1"/>
</dbReference>
<dbReference type="GO" id="GO:0043041">
    <property type="term" value="P:amino acid activation for nonribosomal peptide biosynthetic process"/>
    <property type="evidence" value="ECO:0007669"/>
    <property type="project" value="TreeGrafter"/>
</dbReference>
<dbReference type="OrthoDB" id="416786at2759"/>
<dbReference type="Gene3D" id="3.30.300.30">
    <property type="match status" value="2"/>
</dbReference>
<dbReference type="SUPFAM" id="SSF47336">
    <property type="entry name" value="ACP-like"/>
    <property type="match status" value="2"/>
</dbReference>
<dbReference type="InterPro" id="IPR025110">
    <property type="entry name" value="AMP-bd_C"/>
</dbReference>
<dbReference type="InterPro" id="IPR042099">
    <property type="entry name" value="ANL_N_sf"/>
</dbReference>
<dbReference type="InterPro" id="IPR010071">
    <property type="entry name" value="AA_adenyl_dom"/>
</dbReference>
<dbReference type="InterPro" id="IPR009081">
    <property type="entry name" value="PP-bd_ACP"/>
</dbReference>
<evidence type="ECO:0000313" key="6">
    <source>
        <dbReference type="EMBL" id="PTU17399.1"/>
    </source>
</evidence>
<evidence type="ECO:0000256" key="3">
    <source>
        <dbReference type="ARBA" id="ARBA00022598"/>
    </source>
</evidence>
<evidence type="ECO:0000256" key="2">
    <source>
        <dbReference type="ARBA" id="ARBA00022553"/>
    </source>
</evidence>
<dbReference type="InterPro" id="IPR023213">
    <property type="entry name" value="CAT-like_dom_sf"/>
</dbReference>
<dbReference type="GO" id="GO:0016874">
    <property type="term" value="F:ligase activity"/>
    <property type="evidence" value="ECO:0007669"/>
    <property type="project" value="UniProtKB-KW"/>
</dbReference>
<dbReference type="RefSeq" id="XP_040748791.1">
    <property type="nucleotide sequence ID" value="XM_040896111.1"/>
</dbReference>
<dbReference type="Proteomes" id="UP000244073">
    <property type="component" value="Unassembled WGS sequence"/>
</dbReference>
<keyword evidence="2" id="KW-0597">Phosphoprotein</keyword>
<sequence length="2047" mass="226253">MASATNSHGRDPCSTQERGDQSIWGLIERNANLPHRSLAVSQGEKSVSYQELAAATRRLAGLFVARGIKAGDTIPIFVSRCLETVASVLALLRLGVCYVPMDAEAWSQSRVDAVLQAIEPELVVTARNTSLKTGNIQEISAEDIRAALEGSGSELDEGSLTGLIDVDRSKDEPVYMIFTSGTTGTPKGVVIPRRCVKNYVQQGTDKGMPFNLGVGCGDKVLLLFSLAFDAAWGVFFSTLCHGGHLILSAPERLLQDVETCSILPATPSLLATIKDPESYKNIKSIFLGGESPSPGLVQGWWTPERRIFNCYGPTETTICTSMAELRPGVPITLGKPMAQTQLLLLNDQLEESSEGEICISGPGLAAGYYKNEQLTTLRFIEWQGKRIYRTGDHARRSPEGLVFCGRGDSQAKNRGYLINLEMDVVPVLLRYPGVTAAVAFMMEGKLIGCIMPELIDVTEMRRELTQSHDSFVVPDHIVAHKELPKTSNGKIDLACLQNSFMAKTGVAADPGVENQERLSVLRDAVADALGLHINLVSTHGSFWELGGNSLRAIKLMSNLRHKGFTMHFQDLFGPVSLAVLSERLEQVSGINEQQKPDAELLLEVENAARSKRGIIAPMTMTQTGMIRSSLQHSAASYMLVSITFPWSLDMGYKERIRNAWQEVMRRHSMFRTVFDPLNGVQRVEGDFPLEWEEHCVADCDFSLAIESQSSELLQLTQKQEKSDVFRPLNAFRLLTSSSTTEAVLLWLVHHSRVDGWSMGLIMEEVQAILQGKALQEPPQFWQLAQKIPRHINDIQNEGNQFWKEAMKTVSDAGSLNLPKPVTPNSESRFGETRVSVDLPLPQLEQICHMEGVTSAVMIYAAWALLLKSYTGHDQLVFGTVYSGRNLNFPGIDQMVGPILNTCPLPVSLAGLASKADLLTYIGDTVLQVGVHQWSAAESLQKIKLGSHSGIFQTMLFLEYDLPSFSGSGWKCGRQDVPEFGLTILIRRDGENLSLSALFDQTMYTRPVIERMMQHFRNILLALLDPKCTKSSEVCDRMLNSAEFLRLTHNSPTLLNPYIGPSNLKDCFERGVDQWPDEIAIESLTQSVTYRELDLWANHAARAIADCVRPGDPITILSDRSLEWVISVFATIKAGTLYVPLDTKLPIERMRSISKSAGAKICIFPNEDCYRRFSEAASEETLLLHEVLSTPCTKQSSIRLETVTKPKDIAYIIFTSGSTGVPKGVAIEHQSVVSYLSYGPARMDARPGRRHAQMFSPGFDVNMAEIFGTLCHGATLVLADPTDPFAHLSRVHATMITPSFLSVCDPNEFPDLDTILFAGEAVPQILADRWSGNRTVYNSYGPCECTIGCLFQPLQPGREVTLGRTIPRVGVYLLDSHSRPVPIGVPGEICLSGIQVSTGYLGAGMGELSKTRFLADPFVQGQRMYRTGDRAVWTEDMEPRFLGRVDNQVKVRGFRIELEEIESAIRVVTPEVRRAAAIVSGNNIVAFVEPETVPIQAIHEALQSKLPSYACPSSIVALPALPTTPNQKLDRKTLQSYPVLTGKRSQVSLTKLQSSLAKIWREAIGLPDEMVIEPDDDFLVLGGNSLSQIKVAQKICGILNEKLPLTIFIRNTTLLTLSAEIEEYLAMQNKKPASNMSFTAAWRSIEPPYTEVSHLEEEFVKLSLSSSSPQAFNVAYKVRLTGDVNVEVLEKAIAVVLNREKIFQVCFEITENRVSRCQSQKNCKVSKAQTSKITITDFVNQEFDLFLGPLTRIMTDQHPDGVSIIIVQHHSITDKVAIKIFFSKVQELYRMALQEGIGPGFENRNSQVAADYRIWAKWKASQIESAPEPHIAYWNDHMSGLPAPLFPLVGKHMHDSIGASDSFILGSDRILSGSMELYVTLSALALAKATGNKDLVVGIPYIDRMEPGTEDLLGVFLDRLPVRIRNIDMALARPMDLISIVRNSIRDALAYSIPFKAIRRLAGEGTVFQVMIVYNGKDDSVANSFSLPGILAEDVALRASGAKFPLLIEFTETERGTICELEYMEHLVSTATIGTIRQQLESIYPLLR</sequence>